<evidence type="ECO:0000313" key="2">
    <source>
        <dbReference type="EMBL" id="CAG7865553.1"/>
    </source>
</evidence>
<reference evidence="2 3" key="1">
    <citation type="submission" date="2021-07" db="EMBL/GenBank/DDBJ databases">
        <authorList>
            <consortium name="Genoscope - CEA"/>
            <person name="William W."/>
        </authorList>
    </citation>
    <scope>NUCLEOTIDE SEQUENCE [LARGE SCALE GENOMIC DNA]</scope>
</reference>
<dbReference type="AlphaFoldDB" id="A0A8D9D2B2"/>
<evidence type="ECO:0000256" key="1">
    <source>
        <dbReference type="SAM" id="MobiDB-lite"/>
    </source>
</evidence>
<feature type="region of interest" description="Disordered" evidence="1">
    <location>
        <begin position="84"/>
        <end position="119"/>
    </location>
</feature>
<feature type="region of interest" description="Disordered" evidence="1">
    <location>
        <begin position="1"/>
        <end position="37"/>
    </location>
</feature>
<proteinExistence type="predicted"/>
<accession>A0A8D9D2B2</accession>
<dbReference type="Proteomes" id="UP000694005">
    <property type="component" value="Chromosome A09"/>
</dbReference>
<dbReference type="Gramene" id="A09p60200.2_BraZ1">
    <property type="protein sequence ID" value="A09p60200.2_BraZ1.CDS"/>
    <property type="gene ID" value="A09g60200.2_BraZ1"/>
</dbReference>
<name>A0A8D9D2B2_BRACM</name>
<evidence type="ECO:0000313" key="3">
    <source>
        <dbReference type="Proteomes" id="UP000694005"/>
    </source>
</evidence>
<gene>
    <name evidence="2" type="ORF">BRAPAZ1V2_A09P60200.2</name>
</gene>
<sequence>RRLRLDLTVPATTHRRNHITSPSFRRSSETAEPPPKPSIFFKPVYPNFHHPKTKAGGDGAVEASISRNQNPNYNFFHYALASKQPRLHSKNRDTTGGVSPELRQGGRRRRWGEDKDRTV</sequence>
<dbReference type="EMBL" id="LS974625">
    <property type="protein sequence ID" value="CAG7865553.1"/>
    <property type="molecule type" value="Genomic_DNA"/>
</dbReference>
<protein>
    <submittedName>
        <fullName evidence="2">Uncharacterized protein</fullName>
    </submittedName>
</protein>
<feature type="non-terminal residue" evidence="2">
    <location>
        <position position="119"/>
    </location>
</feature>
<organism evidence="2 3">
    <name type="scientific">Brassica campestris</name>
    <name type="common">Field mustard</name>
    <dbReference type="NCBI Taxonomy" id="3711"/>
    <lineage>
        <taxon>Eukaryota</taxon>
        <taxon>Viridiplantae</taxon>
        <taxon>Streptophyta</taxon>
        <taxon>Embryophyta</taxon>
        <taxon>Tracheophyta</taxon>
        <taxon>Spermatophyta</taxon>
        <taxon>Magnoliopsida</taxon>
        <taxon>eudicotyledons</taxon>
        <taxon>Gunneridae</taxon>
        <taxon>Pentapetalae</taxon>
        <taxon>rosids</taxon>
        <taxon>malvids</taxon>
        <taxon>Brassicales</taxon>
        <taxon>Brassicaceae</taxon>
        <taxon>Brassiceae</taxon>
        <taxon>Brassica</taxon>
    </lineage>
</organism>